<dbReference type="STRING" id="54398.Ga0074115_10518"/>
<proteinExistence type="predicted"/>
<organism evidence="3 6">
    <name type="scientific">endosymbiont of Ridgeia piscesae</name>
    <dbReference type="NCBI Taxonomy" id="54398"/>
    <lineage>
        <taxon>Bacteria</taxon>
        <taxon>Pseudomonadati</taxon>
        <taxon>Pseudomonadota</taxon>
        <taxon>Gammaproteobacteria</taxon>
        <taxon>sulfur-oxidizing symbionts</taxon>
    </lineage>
</organism>
<evidence type="ECO:0000313" key="4">
    <source>
        <dbReference type="EMBL" id="KRT58141.1"/>
    </source>
</evidence>
<dbReference type="GO" id="GO:0006508">
    <property type="term" value="P:proteolysis"/>
    <property type="evidence" value="ECO:0007669"/>
    <property type="project" value="InterPro"/>
</dbReference>
<dbReference type="Proteomes" id="UP000051276">
    <property type="component" value="Unassembled WGS sequence"/>
</dbReference>
<accession>A0A0T5YVY3</accession>
<dbReference type="PANTHER" id="PTHR22946">
    <property type="entry name" value="DIENELACTONE HYDROLASE DOMAIN-CONTAINING PROTEIN-RELATED"/>
    <property type="match status" value="1"/>
</dbReference>
<evidence type="ECO:0000313" key="6">
    <source>
        <dbReference type="Proteomes" id="UP000051634"/>
    </source>
</evidence>
<dbReference type="InterPro" id="IPR001375">
    <property type="entry name" value="Peptidase_S9_cat"/>
</dbReference>
<dbReference type="SUPFAM" id="SSF53474">
    <property type="entry name" value="alpha/beta-Hydrolases"/>
    <property type="match status" value="1"/>
</dbReference>
<comment type="caution">
    <text evidence="3">The sequence shown here is derived from an EMBL/GenBank/DDBJ whole genome shotgun (WGS) entry which is preliminary data.</text>
</comment>
<dbReference type="GO" id="GO:0008236">
    <property type="term" value="F:serine-type peptidase activity"/>
    <property type="evidence" value="ECO:0007669"/>
    <property type="project" value="InterPro"/>
</dbReference>
<sequence>MNTLILIALTLLAGALLTPILIHRAYRAPRIQEHRSPADLGLPYRAVRIPTANGKRLFAWFIPLPEGIKNGPAVAVIHGWGGNAGHMLPFASLLHHEGYAVLLLDARNHGNSDDDSFSSMPRFAEDLEHGLDWLGHQPRIDPQRLCLLGHSVGAAAALLVASRRQDLACVISIAAFAHPVEMMRRQMRSHHIPYLPIGWLVLRYIERTIKANFDDIAPCNTIRQGSCPVLLVHGEEDESVPLADAQRIYANRLDDRVELLLLPETGHDSREAISTHGGSLLAFLRRNAEGLPIAMGRRDAG</sequence>
<dbReference type="InterPro" id="IPR050261">
    <property type="entry name" value="FrsA_esterase"/>
</dbReference>
<dbReference type="InterPro" id="IPR029058">
    <property type="entry name" value="AB_hydrolase_fold"/>
</dbReference>
<keyword evidence="1 3" id="KW-0378">Hydrolase</keyword>
<reference evidence="5 6" key="1">
    <citation type="submission" date="2015-11" db="EMBL/GenBank/DDBJ databases">
        <title>The genome of Candidatus Endoriftia persephone in Ridgeia piscesae and population structure of the North Eastern Pacific vestimentiferan symbionts.</title>
        <authorList>
            <person name="Perez M."/>
            <person name="Juniper K.S."/>
        </authorList>
    </citation>
    <scope>NUCLEOTIDE SEQUENCE [LARGE SCALE GENOMIC DNA]</scope>
    <source>
        <strain evidence="4">Ind10</strain>
        <strain evidence="3">Ind11</strain>
    </source>
</reference>
<dbReference type="OrthoDB" id="4269629at2"/>
<dbReference type="AlphaFoldDB" id="A0A0T5YVY3"/>
<feature type="domain" description="Peptidase S9 prolyl oligopeptidase catalytic" evidence="2">
    <location>
        <begin position="124"/>
        <end position="286"/>
    </location>
</feature>
<evidence type="ECO:0000313" key="3">
    <source>
        <dbReference type="EMBL" id="KRT54382.1"/>
    </source>
</evidence>
<protein>
    <submittedName>
        <fullName evidence="3 4">Alpha/beta hydrolase family</fullName>
    </submittedName>
</protein>
<evidence type="ECO:0000256" key="1">
    <source>
        <dbReference type="ARBA" id="ARBA00022801"/>
    </source>
</evidence>
<evidence type="ECO:0000259" key="2">
    <source>
        <dbReference type="Pfam" id="PF00326"/>
    </source>
</evidence>
<dbReference type="EMBL" id="LDXT01000091">
    <property type="protein sequence ID" value="KRT54382.1"/>
    <property type="molecule type" value="Genomic_DNA"/>
</dbReference>
<name>A0A0T5YVY3_9GAMM</name>
<dbReference type="GO" id="GO:0052689">
    <property type="term" value="F:carboxylic ester hydrolase activity"/>
    <property type="evidence" value="ECO:0007669"/>
    <property type="project" value="UniProtKB-ARBA"/>
</dbReference>
<gene>
    <name evidence="3" type="ORF">Ga0074115_10518</name>
    <name evidence="4" type="ORF">Ga0076813_12872</name>
</gene>
<evidence type="ECO:0000313" key="5">
    <source>
        <dbReference type="Proteomes" id="UP000051276"/>
    </source>
</evidence>
<dbReference type="PANTHER" id="PTHR22946:SF9">
    <property type="entry name" value="POLYKETIDE TRANSFERASE AF380"/>
    <property type="match status" value="1"/>
</dbReference>
<dbReference type="RefSeq" id="WP_057957347.1">
    <property type="nucleotide sequence ID" value="NZ_KQ557068.1"/>
</dbReference>
<dbReference type="Proteomes" id="UP000051634">
    <property type="component" value="Unassembled WGS sequence"/>
</dbReference>
<dbReference type="EMBL" id="LMXI01000407">
    <property type="protein sequence ID" value="KRT58141.1"/>
    <property type="molecule type" value="Genomic_DNA"/>
</dbReference>
<dbReference type="Pfam" id="PF00326">
    <property type="entry name" value="Peptidase_S9"/>
    <property type="match status" value="1"/>
</dbReference>
<keyword evidence="6" id="KW-1185">Reference proteome</keyword>
<dbReference type="Gene3D" id="3.40.50.1820">
    <property type="entry name" value="alpha/beta hydrolase"/>
    <property type="match status" value="1"/>
</dbReference>